<proteinExistence type="predicted"/>
<evidence type="ECO:0000313" key="2">
    <source>
        <dbReference type="Proteomes" id="UP001228044"/>
    </source>
</evidence>
<dbReference type="EMBL" id="JAUHHC010000001">
    <property type="protein sequence ID" value="MDN3919044.1"/>
    <property type="molecule type" value="Genomic_DNA"/>
</dbReference>
<reference evidence="1 2" key="1">
    <citation type="submission" date="2023-06" db="EMBL/GenBank/DDBJ databases">
        <title>Pelomonas sp. PFR6 16S ribosomal RNA gene Genome sequencing and assembly.</title>
        <authorList>
            <person name="Woo H."/>
        </authorList>
    </citation>
    <scope>NUCLEOTIDE SEQUENCE [LARGE SCALE GENOMIC DNA]</scope>
    <source>
        <strain evidence="1 2">PFR6</strain>
    </source>
</reference>
<protein>
    <submittedName>
        <fullName evidence="1">Diguanylate cyclase</fullName>
    </submittedName>
</protein>
<accession>A0ABT8DKV7</accession>
<name>A0ABT8DKV7_9BURK</name>
<dbReference type="Proteomes" id="UP001228044">
    <property type="component" value="Unassembled WGS sequence"/>
</dbReference>
<dbReference type="RefSeq" id="WP_290357364.1">
    <property type="nucleotide sequence ID" value="NZ_JAUHHC010000001.1"/>
</dbReference>
<comment type="caution">
    <text evidence="1">The sequence shown here is derived from an EMBL/GenBank/DDBJ whole genome shotgun (WGS) entry which is preliminary data.</text>
</comment>
<keyword evidence="2" id="KW-1185">Reference proteome</keyword>
<gene>
    <name evidence="1" type="ORF">QWJ38_02010</name>
</gene>
<sequence length="213" mass="23816">MIFDIIRQQVEVLRRPLAAVVLSTLPRRSSPLLLLLHWHGFAVDERQRAPPHDSADPWPRVALPSSVLQLNQAWADLAQIDEQILDAAWQQGAWNLVREEHRGCNVVGASVQEALACRQAFGDNPFDPADETQRAVEAPDREAMRDIAARTGYVRWHFRPVADGLWRGAGQDDSLMPDGRRLPPCPVAPKAAVGTRVSRSSYQLGRMDRIVLP</sequence>
<evidence type="ECO:0000313" key="1">
    <source>
        <dbReference type="EMBL" id="MDN3919044.1"/>
    </source>
</evidence>
<organism evidence="1 2">
    <name type="scientific">Roseateles violae</name>
    <dbReference type="NCBI Taxonomy" id="3058042"/>
    <lineage>
        <taxon>Bacteria</taxon>
        <taxon>Pseudomonadati</taxon>
        <taxon>Pseudomonadota</taxon>
        <taxon>Betaproteobacteria</taxon>
        <taxon>Burkholderiales</taxon>
        <taxon>Sphaerotilaceae</taxon>
        <taxon>Roseateles</taxon>
    </lineage>
</organism>